<dbReference type="InterPro" id="IPR016186">
    <property type="entry name" value="C-type_lectin-like/link_sf"/>
</dbReference>
<dbReference type="RefSeq" id="XP_047740829.1">
    <property type="nucleotide sequence ID" value="XM_047884873.1"/>
</dbReference>
<dbReference type="SUPFAM" id="SSF56436">
    <property type="entry name" value="C-type lectin-like"/>
    <property type="match status" value="1"/>
</dbReference>
<sequence>GTQLTGLPEKTLQCCPNNKSPCVYIACESPPCNSSSTLRKEYFCDAVAFCAYHGLLLLEIDTQDKLINALETIGKFGHPDLGEIWVNARRINGSWVHVPSNTPVPKYYWVTTPKDNECAFGVTYPRMVLITAPCNGKKRPVICVDPNKSLPVC</sequence>
<evidence type="ECO:0000313" key="2">
    <source>
        <dbReference type="RefSeq" id="XP_047740829.1"/>
    </source>
</evidence>
<protein>
    <submittedName>
        <fullName evidence="2">Uncharacterized protein LOC125179290</fullName>
    </submittedName>
</protein>
<dbReference type="GeneID" id="125179290"/>
<name>A0A979FUD1_HYAAZ</name>
<dbReference type="AlphaFoldDB" id="A0A979FUD1"/>
<accession>A0A979FUD1</accession>
<keyword evidence="1" id="KW-1185">Reference proteome</keyword>
<organism evidence="1 2">
    <name type="scientific">Hyalella azteca</name>
    <name type="common">Amphipod</name>
    <dbReference type="NCBI Taxonomy" id="294128"/>
    <lineage>
        <taxon>Eukaryota</taxon>
        <taxon>Metazoa</taxon>
        <taxon>Ecdysozoa</taxon>
        <taxon>Arthropoda</taxon>
        <taxon>Crustacea</taxon>
        <taxon>Multicrustacea</taxon>
        <taxon>Malacostraca</taxon>
        <taxon>Eumalacostraca</taxon>
        <taxon>Peracarida</taxon>
        <taxon>Amphipoda</taxon>
        <taxon>Senticaudata</taxon>
        <taxon>Talitrida</taxon>
        <taxon>Talitroidea</taxon>
        <taxon>Hyalellidae</taxon>
        <taxon>Hyalella</taxon>
    </lineage>
</organism>
<dbReference type="Gene3D" id="3.10.100.10">
    <property type="entry name" value="Mannose-Binding Protein A, subunit A"/>
    <property type="match status" value="1"/>
</dbReference>
<proteinExistence type="predicted"/>
<dbReference type="Proteomes" id="UP000694843">
    <property type="component" value="Unplaced"/>
</dbReference>
<gene>
    <name evidence="2" type="primary">LOC125179290</name>
</gene>
<dbReference type="KEGG" id="hazt:125179290"/>
<reference evidence="2" key="1">
    <citation type="submission" date="2025-08" db="UniProtKB">
        <authorList>
            <consortium name="RefSeq"/>
        </authorList>
    </citation>
    <scope>IDENTIFICATION</scope>
    <source>
        <tissue evidence="2">Whole organism</tissue>
    </source>
</reference>
<feature type="non-terminal residue" evidence="2">
    <location>
        <position position="1"/>
    </location>
</feature>
<evidence type="ECO:0000313" key="1">
    <source>
        <dbReference type="Proteomes" id="UP000694843"/>
    </source>
</evidence>
<dbReference type="InterPro" id="IPR016187">
    <property type="entry name" value="CTDL_fold"/>
</dbReference>